<proteinExistence type="predicted"/>
<keyword evidence="2" id="KW-1185">Reference proteome</keyword>
<evidence type="ECO:0000313" key="1">
    <source>
        <dbReference type="EMBL" id="OAT49723.1"/>
    </source>
</evidence>
<gene>
    <name evidence="1" type="ORF">M998_2888</name>
</gene>
<dbReference type="InterPro" id="IPR013783">
    <property type="entry name" value="Ig-like_fold"/>
</dbReference>
<dbReference type="OrthoDB" id="5586837at2"/>
<accession>A0A1B7JP84</accession>
<dbReference type="PATRIC" id="fig|1354272.4.peg.2949"/>
<sequence length="229" mass="27176">MRDRKLYFLLKILLFVVMFSLYGKAYALYIDADISSMEADKTFFSKSYINDTKKTNLYNFSAYKIDRPGSKEHGEPITEGEIIFTPLKKILLPGEREFFKIFYRGKNDNQERYYKIIISETPLEMQNDDARKKQPLFYPTMSLETYFVVRPKNIDFKYEMNASEGVLKNTGNTYFRVVIHNSCQVDDDDEVPSMLYLLPQQEYRHAQLKKKSRKYIVIFDKYYSIGNCE</sequence>
<evidence type="ECO:0000313" key="2">
    <source>
        <dbReference type="Proteomes" id="UP000078224"/>
    </source>
</evidence>
<dbReference type="EMBL" id="LXEW01000040">
    <property type="protein sequence ID" value="OAT49723.1"/>
    <property type="molecule type" value="Genomic_DNA"/>
</dbReference>
<organism evidence="1 2">
    <name type="scientific">Providencia heimbachae ATCC 35613</name>
    <dbReference type="NCBI Taxonomy" id="1354272"/>
    <lineage>
        <taxon>Bacteria</taxon>
        <taxon>Pseudomonadati</taxon>
        <taxon>Pseudomonadota</taxon>
        <taxon>Gammaproteobacteria</taxon>
        <taxon>Enterobacterales</taxon>
        <taxon>Morganellaceae</taxon>
        <taxon>Providencia</taxon>
    </lineage>
</organism>
<dbReference type="Proteomes" id="UP000078224">
    <property type="component" value="Unassembled WGS sequence"/>
</dbReference>
<dbReference type="RefSeq" id="WP_068909468.1">
    <property type="nucleotide sequence ID" value="NZ_LXEW01000040.1"/>
</dbReference>
<comment type="caution">
    <text evidence="1">The sequence shown here is derived from an EMBL/GenBank/DDBJ whole genome shotgun (WGS) entry which is preliminary data.</text>
</comment>
<dbReference type="Gene3D" id="2.60.40.10">
    <property type="entry name" value="Immunoglobulins"/>
    <property type="match status" value="1"/>
</dbReference>
<name>A0A1B7JP84_9GAMM</name>
<protein>
    <submittedName>
        <fullName evidence="1">Fimbrial chaperone</fullName>
    </submittedName>
</protein>
<reference evidence="1 2" key="1">
    <citation type="submission" date="2016-04" db="EMBL/GenBank/DDBJ databases">
        <title>ATOL: Assembling a taxonomically balanced genome-scale reconstruction of the evolutionary history of the Enterobacteriaceae.</title>
        <authorList>
            <person name="Plunkett G.III."/>
            <person name="Neeno-Eckwall E.C."/>
            <person name="Glasner J.D."/>
            <person name="Perna N.T."/>
        </authorList>
    </citation>
    <scope>NUCLEOTIDE SEQUENCE [LARGE SCALE GENOMIC DNA]</scope>
    <source>
        <strain evidence="1 2">ATCC 35613</strain>
    </source>
</reference>
<dbReference type="AlphaFoldDB" id="A0A1B7JP84"/>